<dbReference type="AlphaFoldDB" id="A0A8K0CHP9"/>
<dbReference type="CDD" id="cd07567">
    <property type="entry name" value="biotinidase_like"/>
    <property type="match status" value="1"/>
</dbReference>
<reference evidence="7" key="1">
    <citation type="submission" date="2019-08" db="EMBL/GenBank/DDBJ databases">
        <title>The genome of the North American firefly Photinus pyralis.</title>
        <authorList>
            <consortium name="Photinus pyralis genome working group"/>
            <person name="Fallon T.R."/>
            <person name="Sander Lower S.E."/>
            <person name="Weng J.-K."/>
        </authorList>
    </citation>
    <scope>NUCLEOTIDE SEQUENCE</scope>
    <source>
        <strain evidence="7">TRF0915ILg1</strain>
        <tissue evidence="7">Whole body</tissue>
    </source>
</reference>
<dbReference type="PROSITE" id="PS50263">
    <property type="entry name" value="CN_HYDROLASE"/>
    <property type="match status" value="1"/>
</dbReference>
<dbReference type="Pfam" id="PF19018">
    <property type="entry name" value="Vanin_C"/>
    <property type="match status" value="1"/>
</dbReference>
<dbReference type="InterPro" id="IPR043957">
    <property type="entry name" value="Vanin_C"/>
</dbReference>
<keyword evidence="3" id="KW-0378">Hydrolase</keyword>
<dbReference type="GO" id="GO:0016811">
    <property type="term" value="F:hydrolase activity, acting on carbon-nitrogen (but not peptide) bonds, in linear amides"/>
    <property type="evidence" value="ECO:0007669"/>
    <property type="project" value="InterPro"/>
</dbReference>
<dbReference type="SUPFAM" id="SSF56317">
    <property type="entry name" value="Carbon-nitrogen hydrolase"/>
    <property type="match status" value="1"/>
</dbReference>
<organism evidence="7 8">
    <name type="scientific">Ignelater luminosus</name>
    <name type="common">Cucubano</name>
    <name type="synonym">Pyrophorus luminosus</name>
    <dbReference type="NCBI Taxonomy" id="2038154"/>
    <lineage>
        <taxon>Eukaryota</taxon>
        <taxon>Metazoa</taxon>
        <taxon>Ecdysozoa</taxon>
        <taxon>Arthropoda</taxon>
        <taxon>Hexapoda</taxon>
        <taxon>Insecta</taxon>
        <taxon>Pterygota</taxon>
        <taxon>Neoptera</taxon>
        <taxon>Endopterygota</taxon>
        <taxon>Coleoptera</taxon>
        <taxon>Polyphaga</taxon>
        <taxon>Elateriformia</taxon>
        <taxon>Elateroidea</taxon>
        <taxon>Elateridae</taxon>
        <taxon>Agrypninae</taxon>
        <taxon>Pyrophorini</taxon>
        <taxon>Ignelater</taxon>
    </lineage>
</organism>
<dbReference type="PANTHER" id="PTHR10609:SF14">
    <property type="entry name" value="BIOTINIDASE"/>
    <property type="match status" value="1"/>
</dbReference>
<gene>
    <name evidence="7" type="ORF">ILUMI_20810</name>
</gene>
<comment type="caution">
    <text evidence="7">The sequence shown here is derived from an EMBL/GenBank/DDBJ whole genome shotgun (WGS) entry which is preliminary data.</text>
</comment>
<proteinExistence type="inferred from homology"/>
<feature type="chain" id="PRO_5035436704" description="CN hydrolase domain-containing protein" evidence="5">
    <location>
        <begin position="20"/>
        <end position="539"/>
    </location>
</feature>
<dbReference type="InterPro" id="IPR003010">
    <property type="entry name" value="C-N_Hydrolase"/>
</dbReference>
<dbReference type="Pfam" id="PF00795">
    <property type="entry name" value="CN_hydrolase"/>
    <property type="match status" value="1"/>
</dbReference>
<evidence type="ECO:0000313" key="8">
    <source>
        <dbReference type="Proteomes" id="UP000801492"/>
    </source>
</evidence>
<keyword evidence="4" id="KW-0325">Glycoprotein</keyword>
<evidence type="ECO:0000259" key="6">
    <source>
        <dbReference type="PROSITE" id="PS50263"/>
    </source>
</evidence>
<name>A0A8K0CHP9_IGNLU</name>
<dbReference type="OrthoDB" id="10250282at2759"/>
<evidence type="ECO:0000256" key="5">
    <source>
        <dbReference type="SAM" id="SignalP"/>
    </source>
</evidence>
<evidence type="ECO:0000256" key="4">
    <source>
        <dbReference type="ARBA" id="ARBA00023180"/>
    </source>
</evidence>
<accession>A0A8K0CHP9</accession>
<evidence type="ECO:0000313" key="7">
    <source>
        <dbReference type="EMBL" id="KAF2885341.1"/>
    </source>
</evidence>
<dbReference type="Gene3D" id="3.60.110.10">
    <property type="entry name" value="Carbon-nitrogen hydrolase"/>
    <property type="match status" value="1"/>
</dbReference>
<protein>
    <recommendedName>
        <fullName evidence="6">CN hydrolase domain-containing protein</fullName>
    </recommendedName>
</protein>
<comment type="similarity">
    <text evidence="1">Belongs to the carbon-nitrogen hydrolase superfamily. BTD/VNN family.</text>
</comment>
<keyword evidence="2 5" id="KW-0732">Signal</keyword>
<dbReference type="InterPro" id="IPR012101">
    <property type="entry name" value="Biotinidase-like_euk"/>
</dbReference>
<evidence type="ECO:0000256" key="2">
    <source>
        <dbReference type="ARBA" id="ARBA00022729"/>
    </source>
</evidence>
<sequence length="539" mass="60880">MHLFITLISILLIVFLCESHEQCGKINRYSESEVCTAEISEYVAAVVEHYPNQEPNLSSEERLMKNTEDFIRILNKIDQNLDIIVFPEATLYANAKMNVHDDALPYATKIQDTITGVSLCSSKGNKEEAAFLINLACAAQNSNTYLVANVIEKSECNDLENCAKDGWNLYNTNVVLDRDGAFVSKYRKFNLFGEHYVNQTAEPDISIFETDFGIKFGMFTCFDILFRRPTLELIEKHNIKHFIFPTMWFSELPFLTALQTQHQWAQRHDAVFLTSGANDPKRGSGGSGIYQGKYGPLKYGIVSEGGSQAHVATVSTHPPEAGGLDATQIDKTAKQMDNFFFLKDDLSLYTSKILTPNQHQYNEQLCSGSGDNNQLCCHFNIQINWNDEILNDGKDHYQYRMVAYSGVRSFSGMYNGGLEICAILACTGEEIGSCSGRFGNYNDVSWPVTFNKISIKANFTIDENKVQHPNSLLSSIRPLPVNAVEWLHRYFQDEPIVEWNYNLIEAQSRLFTFAIYGRDFNRDGPPSTKNTKSLGNINL</sequence>
<keyword evidence="8" id="KW-1185">Reference proteome</keyword>
<feature type="domain" description="CN hydrolase" evidence="6">
    <location>
        <begin position="46"/>
        <end position="316"/>
    </location>
</feature>
<dbReference type="InterPro" id="IPR040154">
    <property type="entry name" value="Biotinidase/VNN"/>
</dbReference>
<dbReference type="InterPro" id="IPR036526">
    <property type="entry name" value="C-N_Hydrolase_sf"/>
</dbReference>
<evidence type="ECO:0000256" key="3">
    <source>
        <dbReference type="ARBA" id="ARBA00022801"/>
    </source>
</evidence>
<evidence type="ECO:0000256" key="1">
    <source>
        <dbReference type="ARBA" id="ARBA00008225"/>
    </source>
</evidence>
<dbReference type="EMBL" id="VTPC01089963">
    <property type="protein sequence ID" value="KAF2885341.1"/>
    <property type="molecule type" value="Genomic_DNA"/>
</dbReference>
<feature type="signal peptide" evidence="5">
    <location>
        <begin position="1"/>
        <end position="19"/>
    </location>
</feature>
<dbReference type="Proteomes" id="UP000801492">
    <property type="component" value="Unassembled WGS sequence"/>
</dbReference>
<dbReference type="PANTHER" id="PTHR10609">
    <property type="entry name" value="BIOTINIDASE-RELATED"/>
    <property type="match status" value="1"/>
</dbReference>